<reference evidence="1 2" key="1">
    <citation type="submission" date="2019-06" db="EMBL/GenBank/DDBJ databases">
        <title>Whole genome shotgun sequence of Acetobacter peroxydans NBRC 13755.</title>
        <authorList>
            <person name="Hosoyama A."/>
            <person name="Uohara A."/>
            <person name="Ohji S."/>
            <person name="Ichikawa N."/>
        </authorList>
    </citation>
    <scope>NUCLEOTIDE SEQUENCE [LARGE SCALE GENOMIC DNA]</scope>
    <source>
        <strain evidence="1 2">NBRC 13755</strain>
    </source>
</reference>
<dbReference type="Proteomes" id="UP000317730">
    <property type="component" value="Unassembled WGS sequence"/>
</dbReference>
<evidence type="ECO:0000313" key="2">
    <source>
        <dbReference type="Proteomes" id="UP000317730"/>
    </source>
</evidence>
<dbReference type="AlphaFoldDB" id="A0A4Y3TVH7"/>
<name>A0A4Y3TVH7_9PROT</name>
<dbReference type="EMBL" id="BJMV01000007">
    <property type="protein sequence ID" value="GEB85754.1"/>
    <property type="molecule type" value="Genomic_DNA"/>
</dbReference>
<accession>A0A4Y3TVH7</accession>
<sequence length="48" mass="5104">MLPASIINTPGIHPVLSRLMSCSRLLLQPAPLWVGGRGILRPPSCLGN</sequence>
<evidence type="ECO:0000313" key="1">
    <source>
        <dbReference type="EMBL" id="GEB85754.1"/>
    </source>
</evidence>
<keyword evidence="2" id="KW-1185">Reference proteome</keyword>
<organism evidence="1 2">
    <name type="scientific">Acetobacter peroxydans</name>
    <dbReference type="NCBI Taxonomy" id="104098"/>
    <lineage>
        <taxon>Bacteria</taxon>
        <taxon>Pseudomonadati</taxon>
        <taxon>Pseudomonadota</taxon>
        <taxon>Alphaproteobacteria</taxon>
        <taxon>Acetobacterales</taxon>
        <taxon>Acetobacteraceae</taxon>
        <taxon>Acetobacter</taxon>
    </lineage>
</organism>
<gene>
    <name evidence="1" type="ORF">APE01nite_15510</name>
</gene>
<proteinExistence type="predicted"/>
<protein>
    <submittedName>
        <fullName evidence="1">Uncharacterized protein</fullName>
    </submittedName>
</protein>
<comment type="caution">
    <text evidence="1">The sequence shown here is derived from an EMBL/GenBank/DDBJ whole genome shotgun (WGS) entry which is preliminary data.</text>
</comment>